<dbReference type="Proteomes" id="UP001372338">
    <property type="component" value="Unassembled WGS sequence"/>
</dbReference>
<protein>
    <submittedName>
        <fullName evidence="1">Uncharacterized protein</fullName>
    </submittedName>
</protein>
<organism evidence="1 2">
    <name type="scientific">Crotalaria pallida</name>
    <name type="common">Smooth rattlebox</name>
    <name type="synonym">Crotalaria striata</name>
    <dbReference type="NCBI Taxonomy" id="3830"/>
    <lineage>
        <taxon>Eukaryota</taxon>
        <taxon>Viridiplantae</taxon>
        <taxon>Streptophyta</taxon>
        <taxon>Embryophyta</taxon>
        <taxon>Tracheophyta</taxon>
        <taxon>Spermatophyta</taxon>
        <taxon>Magnoliopsida</taxon>
        <taxon>eudicotyledons</taxon>
        <taxon>Gunneridae</taxon>
        <taxon>Pentapetalae</taxon>
        <taxon>rosids</taxon>
        <taxon>fabids</taxon>
        <taxon>Fabales</taxon>
        <taxon>Fabaceae</taxon>
        <taxon>Papilionoideae</taxon>
        <taxon>50 kb inversion clade</taxon>
        <taxon>genistoids sensu lato</taxon>
        <taxon>core genistoids</taxon>
        <taxon>Crotalarieae</taxon>
        <taxon>Crotalaria</taxon>
    </lineage>
</organism>
<comment type="caution">
    <text evidence="1">The sequence shown here is derived from an EMBL/GenBank/DDBJ whole genome shotgun (WGS) entry which is preliminary data.</text>
</comment>
<reference evidence="1 2" key="1">
    <citation type="submission" date="2024-01" db="EMBL/GenBank/DDBJ databases">
        <title>The genomes of 5 underutilized Papilionoideae crops provide insights into root nodulation and disease resistanc.</title>
        <authorList>
            <person name="Yuan L."/>
        </authorList>
    </citation>
    <scope>NUCLEOTIDE SEQUENCE [LARGE SCALE GENOMIC DNA]</scope>
    <source>
        <strain evidence="1">ZHUSHIDOU_FW_LH</strain>
        <tissue evidence="1">Leaf</tissue>
    </source>
</reference>
<dbReference type="EMBL" id="JAYWIO010000004">
    <property type="protein sequence ID" value="KAK7267654.1"/>
    <property type="molecule type" value="Genomic_DNA"/>
</dbReference>
<evidence type="ECO:0000313" key="2">
    <source>
        <dbReference type="Proteomes" id="UP001372338"/>
    </source>
</evidence>
<gene>
    <name evidence="1" type="ORF">RIF29_20332</name>
</gene>
<evidence type="ECO:0000313" key="1">
    <source>
        <dbReference type="EMBL" id="KAK7267654.1"/>
    </source>
</evidence>
<accession>A0AAN9I7D5</accession>
<name>A0AAN9I7D5_CROPI</name>
<keyword evidence="2" id="KW-1185">Reference proteome</keyword>
<sequence length="74" mass="8391">MVPFSCTITTIDPTRTFWRRTVAPGSPTVQFLGPTIRTLTETEGSRTKSYICLYGSFGFIFTEMKSNKRETRSS</sequence>
<proteinExistence type="predicted"/>
<dbReference type="AlphaFoldDB" id="A0AAN9I7D5"/>